<protein>
    <submittedName>
        <fullName evidence="1">LPS export ABC transporter periplasmic protein LptC</fullName>
    </submittedName>
</protein>
<gene>
    <name evidence="1" type="primary">lptC</name>
    <name evidence="1" type="ORF">GWK09_13990</name>
</gene>
<name>A0A6P0UF49_9FLAO</name>
<proteinExistence type="predicted"/>
<reference evidence="1 2" key="1">
    <citation type="submission" date="2020-01" db="EMBL/GenBank/DDBJ databases">
        <title>Muriicola jejuensis KCTC 22299.</title>
        <authorList>
            <person name="Wang G."/>
        </authorList>
    </citation>
    <scope>NUCLEOTIDE SEQUENCE [LARGE SCALE GENOMIC DNA]</scope>
    <source>
        <strain evidence="1 2">KCTC 22299</strain>
    </source>
</reference>
<comment type="caution">
    <text evidence="1">The sequence shown here is derived from an EMBL/GenBank/DDBJ whole genome shotgun (WGS) entry which is preliminary data.</text>
</comment>
<organism evidence="1 2">
    <name type="scientific">Muriicola jejuensis</name>
    <dbReference type="NCBI Taxonomy" id="504488"/>
    <lineage>
        <taxon>Bacteria</taxon>
        <taxon>Pseudomonadati</taxon>
        <taxon>Bacteroidota</taxon>
        <taxon>Flavobacteriia</taxon>
        <taxon>Flavobacteriales</taxon>
        <taxon>Flavobacteriaceae</taxon>
        <taxon>Muriicola</taxon>
    </lineage>
</organism>
<dbReference type="NCBIfam" id="TIGR04409">
    <property type="entry name" value="LptC_YrbK"/>
    <property type="match status" value="1"/>
</dbReference>
<dbReference type="GO" id="GO:0005886">
    <property type="term" value="C:plasma membrane"/>
    <property type="evidence" value="ECO:0007669"/>
    <property type="project" value="InterPro"/>
</dbReference>
<dbReference type="GO" id="GO:0015221">
    <property type="term" value="F:lipopolysaccharide transmembrane transporter activity"/>
    <property type="evidence" value="ECO:0007669"/>
    <property type="project" value="InterPro"/>
</dbReference>
<evidence type="ECO:0000313" key="1">
    <source>
        <dbReference type="EMBL" id="NER11637.1"/>
    </source>
</evidence>
<dbReference type="InterPro" id="IPR026265">
    <property type="entry name" value="LptC"/>
</dbReference>
<dbReference type="EMBL" id="JAABOP010000006">
    <property type="protein sequence ID" value="NER11637.1"/>
    <property type="molecule type" value="Genomic_DNA"/>
</dbReference>
<accession>A0A6P0UF49</accession>
<dbReference type="InterPro" id="IPR010664">
    <property type="entry name" value="LipoPS_assembly_LptC-rel"/>
</dbReference>
<keyword evidence="2" id="KW-1185">Reference proteome</keyword>
<dbReference type="Pfam" id="PF06835">
    <property type="entry name" value="LptC"/>
    <property type="match status" value="1"/>
</dbReference>
<sequence length="201" mass="23428">MIQGSSKIAKTIAMVFTVAIFFYGCQDTYKRVGDERQILIYPQGVAQNFELTYTETTGELESEDKGSSRVIAVLRSPLSEDYENMVFKYRTFPQGLVLEYYDQDNNKSTIKADYGIIYSQTNIIDLRGNVVIETHEGKKLETPQLYWDREDEWIFTQEKFTYTNPEDGTIMDGEGMDFNRDFTYFKAHRTYGYISIKEDET</sequence>
<dbReference type="Gene3D" id="2.60.450.10">
    <property type="entry name" value="Lipopolysaccharide (LPS) transport protein A like domain"/>
    <property type="match status" value="1"/>
</dbReference>
<evidence type="ECO:0000313" key="2">
    <source>
        <dbReference type="Proteomes" id="UP000468443"/>
    </source>
</evidence>
<dbReference type="Proteomes" id="UP000468443">
    <property type="component" value="Unassembled WGS sequence"/>
</dbReference>
<dbReference type="AlphaFoldDB" id="A0A6P0UF49"/>
<dbReference type="PROSITE" id="PS51257">
    <property type="entry name" value="PROKAR_LIPOPROTEIN"/>
    <property type="match status" value="1"/>
</dbReference>